<dbReference type="InterPro" id="IPR029017">
    <property type="entry name" value="Enolase-like_N"/>
</dbReference>
<dbReference type="Gene3D" id="3.30.390.10">
    <property type="entry name" value="Enolase-like, N-terminal domain"/>
    <property type="match status" value="1"/>
</dbReference>
<dbReference type="AlphaFoldDB" id="Q9TM12"/>
<dbReference type="SFLD" id="SFLDF00009">
    <property type="entry name" value="o-succinylbenzoate_synthase"/>
    <property type="match status" value="1"/>
</dbReference>
<geneLocation type="chloroplast" evidence="1"/>
<reference evidence="1" key="2">
    <citation type="journal article" date="2000" name="J. Mol. Evol.">
        <title>The structure and gene repertoire of an ancient red algal plastid genome.</title>
        <authorList>
            <person name="Glockner G."/>
            <person name="Rosenthal A."/>
            <person name="Valentin K."/>
        </authorList>
    </citation>
    <scope>NUCLEOTIDE SEQUENCE</scope>
    <source>
        <strain evidence="1">RK1</strain>
    </source>
</reference>
<dbReference type="Gene3D" id="3.20.20.120">
    <property type="entry name" value="Enolase-like C-terminal domain"/>
    <property type="match status" value="1"/>
</dbReference>
<dbReference type="SUPFAM" id="SSF51604">
    <property type="entry name" value="Enolase C-terminal domain-like"/>
    <property type="match status" value="1"/>
</dbReference>
<dbReference type="GeneID" id="800125"/>
<organism evidence="1">
    <name type="scientific">Cyanidium caldarium</name>
    <name type="common">Red alga</name>
    <dbReference type="NCBI Taxonomy" id="2771"/>
    <lineage>
        <taxon>Eukaryota</taxon>
        <taxon>Rhodophyta</taxon>
        <taxon>Bangiophyceae</taxon>
        <taxon>Cyanidiales</taxon>
        <taxon>Cyanidiaceae</taxon>
        <taxon>Cyanidium</taxon>
    </lineage>
</organism>
<name>Q9TM12_CYACA</name>
<accession>Q9TM12</accession>
<proteinExistence type="predicted"/>
<dbReference type="RefSeq" id="NP_045105.1">
    <property type="nucleotide sequence ID" value="NC_001840.1"/>
</dbReference>
<keyword evidence="1" id="KW-0150">Chloroplast</keyword>
<evidence type="ECO:0000313" key="1">
    <source>
        <dbReference type="EMBL" id="AAF12990.1"/>
    </source>
</evidence>
<reference evidence="1" key="1">
    <citation type="submission" date="1999-11" db="EMBL/GenBank/DDBJ databases">
        <authorList>
            <person name="Gloeckner G."/>
            <person name="Rosenthal A."/>
            <person name="Valentin K."/>
        </authorList>
    </citation>
    <scope>NUCLEOTIDE SEQUENCE</scope>
    <source>
        <strain evidence="1">RK1</strain>
    </source>
</reference>
<dbReference type="SFLD" id="SFLDG00180">
    <property type="entry name" value="muconate_cycloisomerase"/>
    <property type="match status" value="1"/>
</dbReference>
<dbReference type="SFLD" id="SFLDS00001">
    <property type="entry name" value="Enolase"/>
    <property type="match status" value="1"/>
</dbReference>
<protein>
    <submittedName>
        <fullName evidence="1">Uncharacterized protein</fullName>
    </submittedName>
</protein>
<sequence length="364" mass="43019">MYLLNIKFFRYCVKFKSNVNNKKAKNINREGIVFKIIDLRNNTFIWSETAPLPYFSLDFLKFSYFEILRFKQIIVSFTFLSWRRLFSNRNLFLKLSEEKIFPCLHCCITLGIYNLIRYRSKRLVNIRKTTTRLNSLVNFNLLLLNKENNLNTFNQFGNSVIKFKLRNLTFIDVFINFTFLVKYRNLCCSKKIRLDTNRTFSLEQNFYLFQRLALHNLDYLEEPINQVRDVFALISELNCPTVLDELSRSFQSLAFDYSNLVGFVIKPSMMGSLRLILDLINLNFLTYKFSILSSIFETNCSVINFLLLLIDLDLNLPVGFGNSNSLIDDFIVSSQELSIRDGYLFLYLSKNVIVNIKEVVKLWF</sequence>
<dbReference type="InterPro" id="IPR036849">
    <property type="entry name" value="Enolase-like_C_sf"/>
</dbReference>
<keyword evidence="1" id="KW-0934">Plastid</keyword>
<gene>
    <name evidence="1" type="primary">menC</name>
</gene>
<dbReference type="EMBL" id="AF022186">
    <property type="protein sequence ID" value="AAF12990.1"/>
    <property type="molecule type" value="Genomic_DNA"/>
</dbReference>